<dbReference type="PATRIC" id="fig|1630135.4.peg.323"/>
<dbReference type="KEGG" id="dva:DAD186_03200"/>
<dbReference type="EMBL" id="CP012117">
    <property type="protein sequence ID" value="ANP26879.1"/>
    <property type="molecule type" value="Genomic_DNA"/>
</dbReference>
<proteinExistence type="predicted"/>
<dbReference type="AlphaFoldDB" id="A0A1B0ZG04"/>
<evidence type="ECO:0000313" key="2">
    <source>
        <dbReference type="EMBL" id="ANP26879.1"/>
    </source>
</evidence>
<reference evidence="2 3" key="1">
    <citation type="submission" date="2015-06" db="EMBL/GenBank/DDBJ databases">
        <title>Investigation of pathophysiology for high-risk pregnancy and development of treatment modality based on it.</title>
        <authorList>
            <person name="Kim B.-C."/>
            <person name="Lim S."/>
        </authorList>
    </citation>
    <scope>NUCLEOTIDE SEQUENCE [LARGE SCALE GENOMIC DNA]</scope>
    <source>
        <strain evidence="2 3">AD1-86</strain>
    </source>
</reference>
<dbReference type="STRING" id="1630135.DAD186_03200"/>
<gene>
    <name evidence="2" type="ORF">DAD186_03200</name>
</gene>
<protein>
    <submittedName>
        <fullName evidence="2">Uncharacterized protein</fullName>
    </submittedName>
</protein>
<name>A0A1B0ZG04_9MICO</name>
<accession>A0A1B0ZG04</accession>
<evidence type="ECO:0000313" key="3">
    <source>
        <dbReference type="Proteomes" id="UP000092596"/>
    </source>
</evidence>
<sequence>MFIIDDQHPPRGRGGGRCAVSHRPQHRSGQEGIPPSLSAQRGNLHQIFKHHPSTAVTPVPHPGPVASPPLVGSAGATRDFTACIAYPGWVEGHRPRLWGGVSVVTQPTEFTPFSPCYKAVSRVFDF</sequence>
<feature type="region of interest" description="Disordered" evidence="1">
    <location>
        <begin position="1"/>
        <end position="38"/>
    </location>
</feature>
<dbReference type="Proteomes" id="UP000092596">
    <property type="component" value="Chromosome"/>
</dbReference>
<organism evidence="2 3">
    <name type="scientific">Dermabacter vaginalis</name>
    <dbReference type="NCBI Taxonomy" id="1630135"/>
    <lineage>
        <taxon>Bacteria</taxon>
        <taxon>Bacillati</taxon>
        <taxon>Actinomycetota</taxon>
        <taxon>Actinomycetes</taxon>
        <taxon>Micrococcales</taxon>
        <taxon>Dermabacteraceae</taxon>
        <taxon>Dermabacter</taxon>
    </lineage>
</organism>
<evidence type="ECO:0000256" key="1">
    <source>
        <dbReference type="SAM" id="MobiDB-lite"/>
    </source>
</evidence>